<dbReference type="InterPro" id="IPR004565">
    <property type="entry name" value="OM_lipoprot_LolB"/>
</dbReference>
<keyword evidence="7" id="KW-0653">Protein transport</keyword>
<evidence type="ECO:0000256" key="11">
    <source>
        <dbReference type="ARBA" id="ARBA00023237"/>
    </source>
</evidence>
<keyword evidence="12 14" id="KW-0449">Lipoprotein</keyword>
<evidence type="ECO:0000256" key="10">
    <source>
        <dbReference type="ARBA" id="ARBA00023186"/>
    </source>
</evidence>
<keyword evidence="6" id="KW-0732">Signal</keyword>
<evidence type="ECO:0000313" key="15">
    <source>
        <dbReference type="Proteomes" id="UP001303946"/>
    </source>
</evidence>
<name>A0ABZ0D2B4_9BURK</name>
<gene>
    <name evidence="14" type="ORF">RXV79_03905</name>
</gene>
<evidence type="ECO:0000256" key="9">
    <source>
        <dbReference type="ARBA" id="ARBA00023139"/>
    </source>
</evidence>
<reference evidence="14 15" key="1">
    <citation type="submission" date="2023-10" db="EMBL/GenBank/DDBJ databases">
        <title>Bacteria for the degradation of biodegradable plastic PBAT(Polybutylene adipate terephthalate).</title>
        <authorList>
            <person name="Weon H.-Y."/>
            <person name="Yeon J."/>
        </authorList>
    </citation>
    <scope>NUCLEOTIDE SEQUENCE [LARGE SCALE GENOMIC DNA]</scope>
    <source>
        <strain evidence="14 15">SBD 7-3</strain>
    </source>
</reference>
<keyword evidence="11" id="KW-0998">Cell outer membrane</keyword>
<dbReference type="InterPro" id="IPR029046">
    <property type="entry name" value="LolA/LolB/LppX"/>
</dbReference>
<evidence type="ECO:0000256" key="3">
    <source>
        <dbReference type="ARBA" id="ARBA00011245"/>
    </source>
</evidence>
<keyword evidence="15" id="KW-1185">Reference proteome</keyword>
<dbReference type="CDD" id="cd16326">
    <property type="entry name" value="LolB"/>
    <property type="match status" value="1"/>
</dbReference>
<accession>A0ABZ0D2B4</accession>
<evidence type="ECO:0000256" key="1">
    <source>
        <dbReference type="ARBA" id="ARBA00004459"/>
    </source>
</evidence>
<evidence type="ECO:0000256" key="2">
    <source>
        <dbReference type="ARBA" id="ARBA00009696"/>
    </source>
</evidence>
<evidence type="ECO:0000256" key="7">
    <source>
        <dbReference type="ARBA" id="ARBA00022927"/>
    </source>
</evidence>
<evidence type="ECO:0000256" key="6">
    <source>
        <dbReference type="ARBA" id="ARBA00022729"/>
    </source>
</evidence>
<keyword evidence="8" id="KW-0472">Membrane</keyword>
<comment type="subcellular location">
    <subcellularLocation>
        <location evidence="1">Cell outer membrane</location>
        <topology evidence="1">Lipid-anchor</topology>
    </subcellularLocation>
</comment>
<proteinExistence type="inferred from homology"/>
<evidence type="ECO:0000256" key="8">
    <source>
        <dbReference type="ARBA" id="ARBA00023136"/>
    </source>
</evidence>
<organism evidence="14 15">
    <name type="scientific">Piscinibacter gummiphilus</name>
    <dbReference type="NCBI Taxonomy" id="946333"/>
    <lineage>
        <taxon>Bacteria</taxon>
        <taxon>Pseudomonadati</taxon>
        <taxon>Pseudomonadota</taxon>
        <taxon>Betaproteobacteria</taxon>
        <taxon>Burkholderiales</taxon>
        <taxon>Sphaerotilaceae</taxon>
        <taxon>Piscinibacter</taxon>
    </lineage>
</organism>
<protein>
    <recommendedName>
        <fullName evidence="4">Outer-membrane lipoprotein LolB</fullName>
    </recommendedName>
</protein>
<keyword evidence="9" id="KW-0564">Palmitate</keyword>
<keyword evidence="10" id="KW-0143">Chaperone</keyword>
<keyword evidence="5" id="KW-0813">Transport</keyword>
<evidence type="ECO:0000256" key="4">
    <source>
        <dbReference type="ARBA" id="ARBA00016202"/>
    </source>
</evidence>
<evidence type="ECO:0000256" key="13">
    <source>
        <dbReference type="SAM" id="MobiDB-lite"/>
    </source>
</evidence>
<comment type="similarity">
    <text evidence="2">Belongs to the LolB family.</text>
</comment>
<dbReference type="Proteomes" id="UP001303946">
    <property type="component" value="Chromosome"/>
</dbReference>
<feature type="region of interest" description="Disordered" evidence="13">
    <location>
        <begin position="36"/>
        <end position="57"/>
    </location>
</feature>
<dbReference type="EMBL" id="CP136336">
    <property type="protein sequence ID" value="WOB09208.1"/>
    <property type="molecule type" value="Genomic_DNA"/>
</dbReference>
<evidence type="ECO:0000313" key="14">
    <source>
        <dbReference type="EMBL" id="WOB09208.1"/>
    </source>
</evidence>
<sequence>MGLLAGSLLAGCATVGQKAPPDSATLSGKLSVRVDATATTPSRSESGSFELKGTPEAGQLNLSTPLGTVMAQARWAGNRAWLATSQGETAYPDLDTLTQEMLGESLPVAALFDWLRGRPWPGTASRAVEGGFEQLGWTIDLARFGEGWVAARRAQAPAVLVRAKVDPS</sequence>
<evidence type="ECO:0000256" key="5">
    <source>
        <dbReference type="ARBA" id="ARBA00022448"/>
    </source>
</evidence>
<feature type="compositionally biased region" description="Polar residues" evidence="13">
    <location>
        <begin position="37"/>
        <end position="47"/>
    </location>
</feature>
<dbReference type="Pfam" id="PF03550">
    <property type="entry name" value="LolB"/>
    <property type="match status" value="1"/>
</dbReference>
<comment type="subunit">
    <text evidence="3">Monomer.</text>
</comment>
<dbReference type="SUPFAM" id="SSF89392">
    <property type="entry name" value="Prokaryotic lipoproteins and lipoprotein localization factors"/>
    <property type="match status" value="1"/>
</dbReference>
<evidence type="ECO:0000256" key="12">
    <source>
        <dbReference type="ARBA" id="ARBA00023288"/>
    </source>
</evidence>
<dbReference type="Gene3D" id="2.50.20.10">
    <property type="entry name" value="Lipoprotein localisation LolA/LolB/LppX"/>
    <property type="match status" value="1"/>
</dbReference>
<dbReference type="RefSeq" id="WP_316702165.1">
    <property type="nucleotide sequence ID" value="NZ_CP136336.1"/>
</dbReference>